<dbReference type="PANTHER" id="PTHR31123">
    <property type="entry name" value="ACCUMULATION OF DYADS PROTEIN 2-RELATED"/>
    <property type="match status" value="1"/>
</dbReference>
<feature type="transmembrane region" description="Helical" evidence="6">
    <location>
        <begin position="141"/>
        <end position="163"/>
    </location>
</feature>
<dbReference type="InterPro" id="IPR000791">
    <property type="entry name" value="Gpr1/Fun34/SatP-like"/>
</dbReference>
<organism evidence="7 8">
    <name type="scientific">Podila minutissima</name>
    <dbReference type="NCBI Taxonomy" id="64525"/>
    <lineage>
        <taxon>Eukaryota</taxon>
        <taxon>Fungi</taxon>
        <taxon>Fungi incertae sedis</taxon>
        <taxon>Mucoromycota</taxon>
        <taxon>Mortierellomycotina</taxon>
        <taxon>Mortierellomycetes</taxon>
        <taxon>Mortierellales</taxon>
        <taxon>Mortierellaceae</taxon>
        <taxon>Podila</taxon>
    </lineage>
</organism>
<comment type="subcellular location">
    <subcellularLocation>
        <location evidence="1">Membrane</location>
        <topology evidence="1">Multi-pass membrane protein</topology>
    </subcellularLocation>
</comment>
<keyword evidence="4 6" id="KW-1133">Transmembrane helix</keyword>
<comment type="similarity">
    <text evidence="2">Belongs to the acetate uptake transporter (AceTr) (TC 2.A.96) family.</text>
</comment>
<evidence type="ECO:0000256" key="4">
    <source>
        <dbReference type="ARBA" id="ARBA00022989"/>
    </source>
</evidence>
<dbReference type="Proteomes" id="UP000696485">
    <property type="component" value="Unassembled WGS sequence"/>
</dbReference>
<evidence type="ECO:0000256" key="3">
    <source>
        <dbReference type="ARBA" id="ARBA00022692"/>
    </source>
</evidence>
<dbReference type="Pfam" id="PF01184">
    <property type="entry name" value="Gpr1_Fun34_YaaH"/>
    <property type="match status" value="1"/>
</dbReference>
<keyword evidence="5 6" id="KW-0472">Membrane</keyword>
<evidence type="ECO:0000256" key="6">
    <source>
        <dbReference type="SAM" id="Phobius"/>
    </source>
</evidence>
<reference evidence="7" key="1">
    <citation type="journal article" date="2020" name="Fungal Divers.">
        <title>Resolving the Mortierellaceae phylogeny through synthesis of multi-gene phylogenetics and phylogenomics.</title>
        <authorList>
            <person name="Vandepol N."/>
            <person name="Liber J."/>
            <person name="Desiro A."/>
            <person name="Na H."/>
            <person name="Kennedy M."/>
            <person name="Barry K."/>
            <person name="Grigoriev I.V."/>
            <person name="Miller A.N."/>
            <person name="O'Donnell K."/>
            <person name="Stajich J.E."/>
            <person name="Bonito G."/>
        </authorList>
    </citation>
    <scope>NUCLEOTIDE SEQUENCE</scope>
    <source>
        <strain evidence="7">NVP1</strain>
    </source>
</reference>
<dbReference type="GO" id="GO:0015123">
    <property type="term" value="F:acetate transmembrane transporter activity"/>
    <property type="evidence" value="ECO:0007669"/>
    <property type="project" value="TreeGrafter"/>
</dbReference>
<evidence type="ECO:0000256" key="2">
    <source>
        <dbReference type="ARBA" id="ARBA00005587"/>
    </source>
</evidence>
<keyword evidence="3 6" id="KW-0812">Transmembrane</keyword>
<feature type="transmembrane region" description="Helical" evidence="6">
    <location>
        <begin position="49"/>
        <end position="66"/>
    </location>
</feature>
<evidence type="ECO:0000313" key="7">
    <source>
        <dbReference type="EMBL" id="KAF9332591.1"/>
    </source>
</evidence>
<feature type="transmembrane region" description="Helical" evidence="6">
    <location>
        <begin position="109"/>
        <end position="129"/>
    </location>
</feature>
<feature type="transmembrane region" description="Helical" evidence="6">
    <location>
        <begin position="169"/>
        <end position="190"/>
    </location>
</feature>
<name>A0A9P5SLM9_9FUNG</name>
<dbReference type="EMBL" id="JAAAUY010000251">
    <property type="protein sequence ID" value="KAF9332591.1"/>
    <property type="molecule type" value="Genomic_DNA"/>
</dbReference>
<dbReference type="AlphaFoldDB" id="A0A9P5SLM9"/>
<evidence type="ECO:0000256" key="1">
    <source>
        <dbReference type="ARBA" id="ARBA00004141"/>
    </source>
</evidence>
<dbReference type="NCBIfam" id="NF038013">
    <property type="entry name" value="AceTr_1"/>
    <property type="match status" value="1"/>
</dbReference>
<proteinExistence type="inferred from homology"/>
<sequence length="248" mass="26671">MSEFRNGSLSVTTTNTTAYPEKPIQRTIIPEQMSAIRIIQPANGNPGPLGLFAFAVTTIISNLYAIGAGMPPGEGGQVLMGFALWYGGIVQILAGMWSMKVGNTFEATAFSSFGAYWTAYGYMFFPLSGMKAAYDGLSPEVYQNALGIFTFVWALLAIILTVGTTKSTVTTIVMFLFVDLHLLFVAGSYFGHYGAGDYPMRIGSAFGILSALMAFYNGAAALWLPSNSHILLPVGPVTRSKDSQEYNV</sequence>
<dbReference type="InterPro" id="IPR051633">
    <property type="entry name" value="AceTr"/>
</dbReference>
<dbReference type="GO" id="GO:0005886">
    <property type="term" value="C:plasma membrane"/>
    <property type="evidence" value="ECO:0007669"/>
    <property type="project" value="TreeGrafter"/>
</dbReference>
<feature type="transmembrane region" description="Helical" evidence="6">
    <location>
        <begin position="202"/>
        <end position="224"/>
    </location>
</feature>
<protein>
    <submittedName>
        <fullName evidence="7">Uncharacterized protein</fullName>
    </submittedName>
</protein>
<keyword evidence="8" id="KW-1185">Reference proteome</keyword>
<evidence type="ECO:0000313" key="8">
    <source>
        <dbReference type="Proteomes" id="UP000696485"/>
    </source>
</evidence>
<evidence type="ECO:0000256" key="5">
    <source>
        <dbReference type="ARBA" id="ARBA00023136"/>
    </source>
</evidence>
<comment type="caution">
    <text evidence="7">The sequence shown here is derived from an EMBL/GenBank/DDBJ whole genome shotgun (WGS) entry which is preliminary data.</text>
</comment>
<dbReference type="PANTHER" id="PTHR31123:SF1">
    <property type="entry name" value="ACCUMULATION OF DYADS PROTEIN 2-RELATED"/>
    <property type="match status" value="1"/>
</dbReference>
<accession>A0A9P5SLM9</accession>
<feature type="transmembrane region" description="Helical" evidence="6">
    <location>
        <begin position="78"/>
        <end position="97"/>
    </location>
</feature>
<gene>
    <name evidence="7" type="ORF">BG006_004545</name>
</gene>